<gene>
    <name evidence="1" type="ORF">BFG52_15850</name>
</gene>
<dbReference type="PANTHER" id="PTHR30087:SF1">
    <property type="entry name" value="HYPOTHETICAL CYTOSOLIC PROTEIN"/>
    <property type="match status" value="1"/>
</dbReference>
<keyword evidence="2" id="KW-1185">Reference proteome</keyword>
<dbReference type="Pfam" id="PF04463">
    <property type="entry name" value="2-thiour_desulf"/>
    <property type="match status" value="1"/>
</dbReference>
<evidence type="ECO:0000313" key="2">
    <source>
        <dbReference type="Proteomes" id="UP000093391"/>
    </source>
</evidence>
<dbReference type="AlphaFoldDB" id="A0A1B2M398"/>
<dbReference type="InterPro" id="IPR007553">
    <property type="entry name" value="2-thiour_desulf"/>
</dbReference>
<protein>
    <submittedName>
        <fullName evidence="1">Uncharacterized protein</fullName>
    </submittedName>
</protein>
<sequence length="165" mass="18016">MLSMKFLISACLLGDRVRYDGQHAAQQYLQQLLQQQQVIKICPEQAGGLATPRAAAEIVGGDGSDVLNARARVLDCEGVDVSAAFVKGAYLTLQLAQYHQVTHIVLKSKSPSCGTAHIYDGHFRGQLRSGAGVTAALLQQHGFEVWDEQSFWQYLTTQGLAWLAE</sequence>
<name>A0A1B2M398_9GAMM</name>
<dbReference type="STRING" id="1789224.BFG52_15850"/>
<accession>A0A1B2M398</accession>
<dbReference type="Proteomes" id="UP000093391">
    <property type="component" value="Chromosome"/>
</dbReference>
<reference evidence="1 2" key="1">
    <citation type="submission" date="2016-08" db="EMBL/GenBank/DDBJ databases">
        <authorList>
            <person name="Seilhamer J.J."/>
        </authorList>
    </citation>
    <scope>NUCLEOTIDE SEQUENCE [LARGE SCALE GENOMIC DNA]</scope>
    <source>
        <strain evidence="1 2">BRTC-1</strain>
    </source>
</reference>
<dbReference type="PANTHER" id="PTHR30087">
    <property type="entry name" value="INNER MEMBRANE PROTEIN"/>
    <property type="match status" value="1"/>
</dbReference>
<proteinExistence type="predicted"/>
<dbReference type="KEGG" id="ala:BFG52_15850"/>
<evidence type="ECO:0000313" key="1">
    <source>
        <dbReference type="EMBL" id="AOA59676.1"/>
    </source>
</evidence>
<organism evidence="1 2">
    <name type="scientific">Acinetobacter larvae</name>
    <dbReference type="NCBI Taxonomy" id="1789224"/>
    <lineage>
        <taxon>Bacteria</taxon>
        <taxon>Pseudomonadati</taxon>
        <taxon>Pseudomonadota</taxon>
        <taxon>Gammaproteobacteria</taxon>
        <taxon>Moraxellales</taxon>
        <taxon>Moraxellaceae</taxon>
        <taxon>Acinetobacter</taxon>
    </lineage>
</organism>
<dbReference type="EMBL" id="CP016895">
    <property type="protein sequence ID" value="AOA59676.1"/>
    <property type="molecule type" value="Genomic_DNA"/>
</dbReference>